<organism evidence="3">
    <name type="scientific">uncultured virus</name>
    <dbReference type="NCBI Taxonomy" id="340016"/>
    <lineage>
        <taxon>Viruses</taxon>
        <taxon>environmental samples</taxon>
    </lineage>
</organism>
<dbReference type="GO" id="GO:0005524">
    <property type="term" value="F:ATP binding"/>
    <property type="evidence" value="ECO:0007669"/>
    <property type="project" value="InterPro"/>
</dbReference>
<proteinExistence type="inferred from homology"/>
<reference evidence="3" key="1">
    <citation type="submission" date="2016-03" db="EMBL/GenBank/DDBJ databases">
        <title>Novel chaperonins are prevalent in the virioplankton and link to viral biology and ecology.</title>
        <authorList>
            <person name="Marine R.L."/>
            <person name="Nasko D.J."/>
            <person name="Polson S.W."/>
            <person name="Wommack K.E."/>
        </authorList>
    </citation>
    <scope>NUCLEOTIDE SEQUENCE</scope>
</reference>
<dbReference type="InterPro" id="IPR020818">
    <property type="entry name" value="Chaperonin_GroES"/>
</dbReference>
<gene>
    <name evidence="3" type="primary">groES</name>
</gene>
<dbReference type="Pfam" id="PF00166">
    <property type="entry name" value="Cpn10"/>
    <property type="match status" value="1"/>
</dbReference>
<dbReference type="CDD" id="cd00320">
    <property type="entry name" value="cpn10"/>
    <property type="match status" value="1"/>
</dbReference>
<dbReference type="PANTHER" id="PTHR10772:SF58">
    <property type="entry name" value="CO-CHAPERONIN GROES"/>
    <property type="match status" value="1"/>
</dbReference>
<dbReference type="Gene3D" id="2.30.33.40">
    <property type="entry name" value="GroES chaperonin"/>
    <property type="match status" value="1"/>
</dbReference>
<dbReference type="GO" id="GO:0051087">
    <property type="term" value="F:protein-folding chaperone binding"/>
    <property type="evidence" value="ECO:0007669"/>
    <property type="project" value="TreeGrafter"/>
</dbReference>
<dbReference type="SMART" id="SM00883">
    <property type="entry name" value="Cpn10"/>
    <property type="match status" value="1"/>
</dbReference>
<dbReference type="GO" id="GO:0051082">
    <property type="term" value="F:unfolded protein binding"/>
    <property type="evidence" value="ECO:0007669"/>
    <property type="project" value="TreeGrafter"/>
</dbReference>
<accession>A0A221S375</accession>
<evidence type="ECO:0000313" key="3">
    <source>
        <dbReference type="EMBL" id="ASN63243.1"/>
    </source>
</evidence>
<protein>
    <submittedName>
        <fullName evidence="3">Co-chaperonin GroES</fullName>
    </submittedName>
</protein>
<dbReference type="GO" id="GO:0044183">
    <property type="term" value="F:protein folding chaperone"/>
    <property type="evidence" value="ECO:0007669"/>
    <property type="project" value="InterPro"/>
</dbReference>
<keyword evidence="2" id="KW-0143">Chaperone</keyword>
<name>A0A221S375_9VIRU</name>
<dbReference type="InterPro" id="IPR011032">
    <property type="entry name" value="GroES-like_sf"/>
</dbReference>
<dbReference type="PANTHER" id="PTHR10772">
    <property type="entry name" value="10 KDA HEAT SHOCK PROTEIN"/>
    <property type="match status" value="1"/>
</dbReference>
<dbReference type="EMBL" id="KU970649">
    <property type="protein sequence ID" value="ASN63243.1"/>
    <property type="molecule type" value="Genomic_DNA"/>
</dbReference>
<sequence>MNWLPTGDQVLLKLQEKTDKTQSGIIIMTGTDDYRYADVVKTGPGLFTQTGDRIPMTVQEGNEVMIHSNQIGDHKEVSIAGEKYHLVRESEIALIKQ</sequence>
<dbReference type="InterPro" id="IPR037124">
    <property type="entry name" value="Chaperonin_GroES_sf"/>
</dbReference>
<evidence type="ECO:0000256" key="1">
    <source>
        <dbReference type="ARBA" id="ARBA00006975"/>
    </source>
</evidence>
<dbReference type="SUPFAM" id="SSF50129">
    <property type="entry name" value="GroES-like"/>
    <property type="match status" value="1"/>
</dbReference>
<dbReference type="GO" id="GO:0046872">
    <property type="term" value="F:metal ion binding"/>
    <property type="evidence" value="ECO:0007669"/>
    <property type="project" value="TreeGrafter"/>
</dbReference>
<comment type="similarity">
    <text evidence="1">Belongs to the GroES chaperonin family.</text>
</comment>
<evidence type="ECO:0000256" key="2">
    <source>
        <dbReference type="ARBA" id="ARBA00023186"/>
    </source>
</evidence>